<dbReference type="PROSITE" id="PS00086">
    <property type="entry name" value="CYTOCHROME_P450"/>
    <property type="match status" value="1"/>
</dbReference>
<keyword evidence="8" id="KW-0256">Endoplasmic reticulum</keyword>
<feature type="transmembrane region" description="Helical" evidence="16">
    <location>
        <begin position="21"/>
        <end position="44"/>
    </location>
</feature>
<keyword evidence="16" id="KW-1133">Transmembrane helix</keyword>
<dbReference type="InterPro" id="IPR002401">
    <property type="entry name" value="Cyt_P450_E_grp-I"/>
</dbReference>
<keyword evidence="9" id="KW-0492">Microsome</keyword>
<comment type="similarity">
    <text evidence="5 15">Belongs to the cytochrome P450 family.</text>
</comment>
<dbReference type="SUPFAM" id="SSF48264">
    <property type="entry name" value="Cytochrome P450"/>
    <property type="match status" value="1"/>
</dbReference>
<evidence type="ECO:0000256" key="10">
    <source>
        <dbReference type="ARBA" id="ARBA00023002"/>
    </source>
</evidence>
<dbReference type="GO" id="GO:0005506">
    <property type="term" value="F:iron ion binding"/>
    <property type="evidence" value="ECO:0007669"/>
    <property type="project" value="InterPro"/>
</dbReference>
<dbReference type="PANTHER" id="PTHR24291">
    <property type="entry name" value="CYTOCHROME P450 FAMILY 4"/>
    <property type="match status" value="1"/>
</dbReference>
<accession>A0A9P0GIA5</accession>
<evidence type="ECO:0000256" key="1">
    <source>
        <dbReference type="ARBA" id="ARBA00001971"/>
    </source>
</evidence>
<dbReference type="Pfam" id="PF00067">
    <property type="entry name" value="p450"/>
    <property type="match status" value="1"/>
</dbReference>
<gene>
    <name evidence="17" type="ORF">PSYICH_LOCUS12624</name>
</gene>
<keyword evidence="16" id="KW-0812">Transmembrane</keyword>
<keyword evidence="10 15" id="KW-0560">Oxidoreductase</keyword>
<evidence type="ECO:0000256" key="11">
    <source>
        <dbReference type="ARBA" id="ARBA00023004"/>
    </source>
</evidence>
<evidence type="ECO:0008006" key="19">
    <source>
        <dbReference type="Google" id="ProtNLM"/>
    </source>
</evidence>
<dbReference type="PRINTS" id="PR00385">
    <property type="entry name" value="P450"/>
</dbReference>
<dbReference type="Gene3D" id="1.10.630.10">
    <property type="entry name" value="Cytochrome P450"/>
    <property type="match status" value="1"/>
</dbReference>
<keyword evidence="12 15" id="KW-0503">Monooxygenase</keyword>
<feature type="binding site" description="axial binding residue" evidence="14">
    <location>
        <position position="468"/>
    </location>
    <ligand>
        <name>heme</name>
        <dbReference type="ChEBI" id="CHEBI:30413"/>
    </ligand>
    <ligandPart>
        <name>Fe</name>
        <dbReference type="ChEBI" id="CHEBI:18248"/>
    </ligandPart>
</feature>
<evidence type="ECO:0000313" key="17">
    <source>
        <dbReference type="EMBL" id="CAH1111817.1"/>
    </source>
</evidence>
<keyword evidence="6 14" id="KW-0349">Heme</keyword>
<dbReference type="GO" id="GO:0020037">
    <property type="term" value="F:heme binding"/>
    <property type="evidence" value="ECO:0007669"/>
    <property type="project" value="InterPro"/>
</dbReference>
<sequence>MIEVIDNFPKIPFLQSTKQNYLALELLLLTTACTLLVWFVQFIWGRRKLYSYARQVPGPPSLPLIGSPWYFMGNSYDILSNVSMLFDTYPSVFKVWFGPKLFFAVSEPKHYEILLTKCLNKESLYDGANVIAADGLFTSKRDTWKKHRKLIAPTFNQQILDNFVEIFSEQAEVLVHNLKKHAGKGEFDIFHTISTCTLDIICETAMGVKVHAQTIDALYTKWADRMLEIIFLRIFILWYQNDFLFNLLPLGREARDIAKNMNEFSGRVVREKKKAFDEKIRERKNSIGTYFENETPKRKVFLDYLLEVTNDDNVAFTEHQLRQEVNTFVIAGSDTTATSICYVFTMLGLHQDLQEKVYNEIIDVLGPDRQPEPSDLPKFKYLERFIKETQRLFPLAGLIAREVEEDINLGEYVVPAGASVVFGFLHTHTNEKYWPNPFKFNPDRFLPEEVAKRHPCTYVPFSYGPRNCIGLKYAMMALKSLLATTLRKFRIFTSYQKVEDIKLKAHLVLRPKDGYKVYIEHRT</sequence>
<protein>
    <recommendedName>
        <fullName evidence="19">Cytochrome P450</fullName>
    </recommendedName>
</protein>
<dbReference type="Proteomes" id="UP001153636">
    <property type="component" value="Chromosome 6"/>
</dbReference>
<dbReference type="OrthoDB" id="1470350at2759"/>
<evidence type="ECO:0000256" key="5">
    <source>
        <dbReference type="ARBA" id="ARBA00010617"/>
    </source>
</evidence>
<dbReference type="InterPro" id="IPR050196">
    <property type="entry name" value="Cytochrome_P450_Monoox"/>
</dbReference>
<comment type="subcellular location">
    <subcellularLocation>
        <location evidence="4">Endoplasmic reticulum membrane</location>
        <topology evidence="4">Peripheral membrane protein</topology>
    </subcellularLocation>
    <subcellularLocation>
        <location evidence="3">Microsome membrane</location>
        <topology evidence="3">Peripheral membrane protein</topology>
    </subcellularLocation>
</comment>
<organism evidence="17 18">
    <name type="scientific">Psylliodes chrysocephalus</name>
    <dbReference type="NCBI Taxonomy" id="3402493"/>
    <lineage>
        <taxon>Eukaryota</taxon>
        <taxon>Metazoa</taxon>
        <taxon>Ecdysozoa</taxon>
        <taxon>Arthropoda</taxon>
        <taxon>Hexapoda</taxon>
        <taxon>Insecta</taxon>
        <taxon>Pterygota</taxon>
        <taxon>Neoptera</taxon>
        <taxon>Endopterygota</taxon>
        <taxon>Coleoptera</taxon>
        <taxon>Polyphaga</taxon>
        <taxon>Cucujiformia</taxon>
        <taxon>Chrysomeloidea</taxon>
        <taxon>Chrysomelidae</taxon>
        <taxon>Galerucinae</taxon>
        <taxon>Alticini</taxon>
        <taxon>Psylliodes</taxon>
    </lineage>
</organism>
<evidence type="ECO:0000256" key="12">
    <source>
        <dbReference type="ARBA" id="ARBA00023033"/>
    </source>
</evidence>
<evidence type="ECO:0000313" key="18">
    <source>
        <dbReference type="Proteomes" id="UP001153636"/>
    </source>
</evidence>
<dbReference type="PRINTS" id="PR00463">
    <property type="entry name" value="EP450I"/>
</dbReference>
<dbReference type="InterPro" id="IPR001128">
    <property type="entry name" value="Cyt_P450"/>
</dbReference>
<evidence type="ECO:0000256" key="7">
    <source>
        <dbReference type="ARBA" id="ARBA00022723"/>
    </source>
</evidence>
<name>A0A9P0GIA5_9CUCU</name>
<keyword evidence="7 14" id="KW-0479">Metal-binding</keyword>
<dbReference type="GO" id="GO:0016705">
    <property type="term" value="F:oxidoreductase activity, acting on paired donors, with incorporation or reduction of molecular oxygen"/>
    <property type="evidence" value="ECO:0007669"/>
    <property type="project" value="InterPro"/>
</dbReference>
<evidence type="ECO:0000256" key="3">
    <source>
        <dbReference type="ARBA" id="ARBA00004174"/>
    </source>
</evidence>
<evidence type="ECO:0000256" key="15">
    <source>
        <dbReference type="RuleBase" id="RU000461"/>
    </source>
</evidence>
<evidence type="ECO:0000256" key="16">
    <source>
        <dbReference type="SAM" id="Phobius"/>
    </source>
</evidence>
<dbReference type="CDD" id="cd20628">
    <property type="entry name" value="CYP4"/>
    <property type="match status" value="1"/>
</dbReference>
<dbReference type="EMBL" id="OV651818">
    <property type="protein sequence ID" value="CAH1111817.1"/>
    <property type="molecule type" value="Genomic_DNA"/>
</dbReference>
<proteinExistence type="inferred from homology"/>
<evidence type="ECO:0000256" key="9">
    <source>
        <dbReference type="ARBA" id="ARBA00022848"/>
    </source>
</evidence>
<reference evidence="17" key="1">
    <citation type="submission" date="2022-01" db="EMBL/GenBank/DDBJ databases">
        <authorList>
            <person name="King R."/>
        </authorList>
    </citation>
    <scope>NUCLEOTIDE SEQUENCE</scope>
</reference>
<dbReference type="GO" id="GO:0005789">
    <property type="term" value="C:endoplasmic reticulum membrane"/>
    <property type="evidence" value="ECO:0007669"/>
    <property type="project" value="UniProtKB-SubCell"/>
</dbReference>
<comment type="function">
    <text evidence="2">May be involved in the metabolism of insect hormones and in the breakdown of synthetic insecticides.</text>
</comment>
<evidence type="ECO:0000256" key="4">
    <source>
        <dbReference type="ARBA" id="ARBA00004406"/>
    </source>
</evidence>
<dbReference type="InterPro" id="IPR017972">
    <property type="entry name" value="Cyt_P450_CS"/>
</dbReference>
<evidence type="ECO:0000256" key="14">
    <source>
        <dbReference type="PIRSR" id="PIRSR602401-1"/>
    </source>
</evidence>
<dbReference type="AlphaFoldDB" id="A0A9P0GIA5"/>
<comment type="cofactor">
    <cofactor evidence="1 14">
        <name>heme</name>
        <dbReference type="ChEBI" id="CHEBI:30413"/>
    </cofactor>
</comment>
<dbReference type="GO" id="GO:0004497">
    <property type="term" value="F:monooxygenase activity"/>
    <property type="evidence" value="ECO:0007669"/>
    <property type="project" value="UniProtKB-KW"/>
</dbReference>
<dbReference type="PANTHER" id="PTHR24291:SF189">
    <property type="entry name" value="CYTOCHROME P450 4C3-RELATED"/>
    <property type="match status" value="1"/>
</dbReference>
<dbReference type="InterPro" id="IPR036396">
    <property type="entry name" value="Cyt_P450_sf"/>
</dbReference>
<evidence type="ECO:0000256" key="6">
    <source>
        <dbReference type="ARBA" id="ARBA00022617"/>
    </source>
</evidence>
<evidence type="ECO:0000256" key="8">
    <source>
        <dbReference type="ARBA" id="ARBA00022824"/>
    </source>
</evidence>
<keyword evidence="13 16" id="KW-0472">Membrane</keyword>
<evidence type="ECO:0000256" key="13">
    <source>
        <dbReference type="ARBA" id="ARBA00023136"/>
    </source>
</evidence>
<evidence type="ECO:0000256" key="2">
    <source>
        <dbReference type="ARBA" id="ARBA00003690"/>
    </source>
</evidence>
<keyword evidence="11 14" id="KW-0408">Iron</keyword>
<keyword evidence="18" id="KW-1185">Reference proteome</keyword>